<reference evidence="3 4" key="1">
    <citation type="submission" date="2023-08" db="EMBL/GenBank/DDBJ databases">
        <title>A Necator americanus chromosomal reference genome.</title>
        <authorList>
            <person name="Ilik V."/>
            <person name="Petrzelkova K.J."/>
            <person name="Pardy F."/>
            <person name="Fuh T."/>
            <person name="Niatou-Singa F.S."/>
            <person name="Gouil Q."/>
            <person name="Baker L."/>
            <person name="Ritchie M.E."/>
            <person name="Jex A.R."/>
            <person name="Gazzola D."/>
            <person name="Li H."/>
            <person name="Toshio Fujiwara R."/>
            <person name="Zhan B."/>
            <person name="Aroian R.V."/>
            <person name="Pafco B."/>
            <person name="Schwarz E.M."/>
        </authorList>
    </citation>
    <scope>NUCLEOTIDE SEQUENCE [LARGE SCALE GENOMIC DNA]</scope>
    <source>
        <strain evidence="3 4">Aroian</strain>
        <tissue evidence="3">Whole animal</tissue>
    </source>
</reference>
<gene>
    <name evidence="3" type="primary">Necator_chrIII.g11401</name>
    <name evidence="3" type="ORF">RB195_010636</name>
</gene>
<feature type="signal peptide" evidence="2">
    <location>
        <begin position="1"/>
        <end position="20"/>
    </location>
</feature>
<keyword evidence="1" id="KW-0472">Membrane</keyword>
<dbReference type="Proteomes" id="UP001303046">
    <property type="component" value="Unassembled WGS sequence"/>
</dbReference>
<evidence type="ECO:0000256" key="1">
    <source>
        <dbReference type="SAM" id="Phobius"/>
    </source>
</evidence>
<accession>A0ABR1D048</accession>
<name>A0ABR1D048_NECAM</name>
<protein>
    <submittedName>
        <fullName evidence="3">Uncharacterized protein</fullName>
    </submittedName>
</protein>
<feature type="chain" id="PRO_5047048594" evidence="2">
    <location>
        <begin position="21"/>
        <end position="416"/>
    </location>
</feature>
<organism evidence="3 4">
    <name type="scientific">Necator americanus</name>
    <name type="common">Human hookworm</name>
    <dbReference type="NCBI Taxonomy" id="51031"/>
    <lineage>
        <taxon>Eukaryota</taxon>
        <taxon>Metazoa</taxon>
        <taxon>Ecdysozoa</taxon>
        <taxon>Nematoda</taxon>
        <taxon>Chromadorea</taxon>
        <taxon>Rhabditida</taxon>
        <taxon>Rhabditina</taxon>
        <taxon>Rhabditomorpha</taxon>
        <taxon>Strongyloidea</taxon>
        <taxon>Ancylostomatidae</taxon>
        <taxon>Bunostominae</taxon>
        <taxon>Necator</taxon>
    </lineage>
</organism>
<sequence length="416" mass="47984">MLETATIVYLILSIMSEIEAERKVETVEIPLRNTLMGVTDDASTRLINVYNSSTAHLILGVTPSCYVYFGWMEQIFLAHTYGTYTFEDKHRHDCRDIQPVALKTENTNRQLYIGLKRNGRRIQIQSLFEGEHYKSNNKDHPVLWRRFDPTARHQQFLSNEFEKGFNYRGAFTYKGRVILYGHDYTNVLLLELSVAQSFADYEGGVGNLLVPFIRTIANISNDIIAPENVYVQHFSVAGSKEEKFFFGRAPPYGETIANGIMLSVASVMKGRKADMEYVETFKIYISKAEQSNVAVYQTHYARNLIGNYYLIEKKLNVFLKSAAQLPHVLGLLRGHAAQSWLNPYRFSRRMSYPNTIHRMQQNYIFSGWKTFTPVFISNVVIFMVLMYATNKFFRLHHKMMQKIGAYSTSYSSANSL</sequence>
<proteinExistence type="predicted"/>
<keyword evidence="4" id="KW-1185">Reference proteome</keyword>
<evidence type="ECO:0000256" key="2">
    <source>
        <dbReference type="SAM" id="SignalP"/>
    </source>
</evidence>
<evidence type="ECO:0000313" key="4">
    <source>
        <dbReference type="Proteomes" id="UP001303046"/>
    </source>
</evidence>
<comment type="caution">
    <text evidence="3">The sequence shown here is derived from an EMBL/GenBank/DDBJ whole genome shotgun (WGS) entry which is preliminary data.</text>
</comment>
<keyword evidence="2" id="KW-0732">Signal</keyword>
<evidence type="ECO:0000313" key="3">
    <source>
        <dbReference type="EMBL" id="KAK6743491.1"/>
    </source>
</evidence>
<dbReference type="EMBL" id="JAVFWL010000003">
    <property type="protein sequence ID" value="KAK6743491.1"/>
    <property type="molecule type" value="Genomic_DNA"/>
</dbReference>
<keyword evidence="1" id="KW-1133">Transmembrane helix</keyword>
<keyword evidence="1" id="KW-0812">Transmembrane</keyword>
<feature type="transmembrane region" description="Helical" evidence="1">
    <location>
        <begin position="371"/>
        <end position="393"/>
    </location>
</feature>